<dbReference type="SUPFAM" id="SSF52540">
    <property type="entry name" value="P-loop containing nucleoside triphosphate hydrolases"/>
    <property type="match status" value="1"/>
</dbReference>
<dbReference type="GO" id="GO:0140359">
    <property type="term" value="F:ABC-type transporter activity"/>
    <property type="evidence" value="ECO:0007669"/>
    <property type="project" value="InterPro"/>
</dbReference>
<reference evidence="5" key="1">
    <citation type="submission" date="2018-02" db="EMBL/GenBank/DDBJ databases">
        <authorList>
            <person name="Cohen D.B."/>
            <person name="Kent A.D."/>
        </authorList>
    </citation>
    <scope>NUCLEOTIDE SEQUENCE</scope>
</reference>
<feature type="transmembrane region" description="Helical" evidence="3">
    <location>
        <begin position="267"/>
        <end position="286"/>
    </location>
</feature>
<dbReference type="Pfam" id="PF19055">
    <property type="entry name" value="ABC2_membrane_7"/>
    <property type="match status" value="1"/>
</dbReference>
<evidence type="ECO:0000259" key="4">
    <source>
        <dbReference type="Pfam" id="PF19055"/>
    </source>
</evidence>
<gene>
    <name evidence="5" type="ORF">FSB_LOCUS26106</name>
</gene>
<dbReference type="AlphaFoldDB" id="A0A2N9GGF6"/>
<dbReference type="EMBL" id="OIVN01001846">
    <property type="protein sequence ID" value="SPC98224.1"/>
    <property type="molecule type" value="Genomic_DNA"/>
</dbReference>
<dbReference type="PANTHER" id="PTHR19241">
    <property type="entry name" value="ATP-BINDING CASSETTE TRANSPORTER"/>
    <property type="match status" value="1"/>
</dbReference>
<evidence type="ECO:0000256" key="2">
    <source>
        <dbReference type="ARBA" id="ARBA00023136"/>
    </source>
</evidence>
<protein>
    <recommendedName>
        <fullName evidence="4">ABC transporter family G domain-containing protein</fullName>
    </recommendedName>
</protein>
<proteinExistence type="predicted"/>
<feature type="domain" description="ABC transporter family G" evidence="4">
    <location>
        <begin position="186"/>
        <end position="239"/>
    </location>
</feature>
<dbReference type="InterPro" id="IPR027417">
    <property type="entry name" value="P-loop_NTPase"/>
</dbReference>
<organism evidence="5">
    <name type="scientific">Fagus sylvatica</name>
    <name type="common">Beechnut</name>
    <dbReference type="NCBI Taxonomy" id="28930"/>
    <lineage>
        <taxon>Eukaryota</taxon>
        <taxon>Viridiplantae</taxon>
        <taxon>Streptophyta</taxon>
        <taxon>Embryophyta</taxon>
        <taxon>Tracheophyta</taxon>
        <taxon>Spermatophyta</taxon>
        <taxon>Magnoliopsida</taxon>
        <taxon>eudicotyledons</taxon>
        <taxon>Gunneridae</taxon>
        <taxon>Pentapetalae</taxon>
        <taxon>rosids</taxon>
        <taxon>fabids</taxon>
        <taxon>Fagales</taxon>
        <taxon>Fagaceae</taxon>
        <taxon>Fagus</taxon>
    </lineage>
</organism>
<dbReference type="InterPro" id="IPR043926">
    <property type="entry name" value="ABCG_dom"/>
</dbReference>
<accession>A0A2N9GGF6</accession>
<evidence type="ECO:0000256" key="1">
    <source>
        <dbReference type="ARBA" id="ARBA00022448"/>
    </source>
</evidence>
<keyword evidence="3" id="KW-0812">Transmembrane</keyword>
<keyword evidence="1" id="KW-0813">Transport</keyword>
<evidence type="ECO:0000256" key="3">
    <source>
        <dbReference type="SAM" id="Phobius"/>
    </source>
</evidence>
<keyword evidence="2 3" id="KW-0472">Membrane</keyword>
<name>A0A2N9GGF6_FAGSY</name>
<dbReference type="Gene3D" id="3.40.50.300">
    <property type="entry name" value="P-loop containing nucleotide triphosphate hydrolases"/>
    <property type="match status" value="1"/>
</dbReference>
<keyword evidence="3" id="KW-1133">Transmembrane helix</keyword>
<sequence>MVTLFQAQAQAQATMAATLFYRKKDCLLPWPSYLLPHPWCENTVSHHGVKVAASMLIIALFVSWPNEDVMVEVSKREKEAGIVPDPDIDTYMKMPYHFMSIAAMASQILGLDICADTLVGDATRRGISSGEERRLTTGEMIVGPTKALFMDEITNGLDSSTAFEIVTCIQQLVHITDATALVSLLQPAPETFDLFDDLILMSEGKIMYHGPRDHVLEFFEDCGFRCPERKGVADFIQEVISRKDQAQYWCHMTVFLRTQMDIDVLHGSYYMGALFYALVILPVAVPRSKGELDKKM</sequence>
<evidence type="ECO:0000313" key="5">
    <source>
        <dbReference type="EMBL" id="SPC98224.1"/>
    </source>
</evidence>